<dbReference type="CDD" id="cd14014">
    <property type="entry name" value="STKc_PknB_like"/>
    <property type="match status" value="1"/>
</dbReference>
<dbReference type="SUPFAM" id="SSF56112">
    <property type="entry name" value="Protein kinase-like (PK-like)"/>
    <property type="match status" value="1"/>
</dbReference>
<dbReference type="PROSITE" id="PS50011">
    <property type="entry name" value="PROTEIN_KINASE_DOM"/>
    <property type="match status" value="1"/>
</dbReference>
<comment type="caution">
    <text evidence="9">The sequence shown here is derived from an EMBL/GenBank/DDBJ whole genome shotgun (WGS) entry which is preliminary data.</text>
</comment>
<dbReference type="SUPFAM" id="SSF48452">
    <property type="entry name" value="TPR-like"/>
    <property type="match status" value="1"/>
</dbReference>
<dbReference type="Pfam" id="PF00069">
    <property type="entry name" value="Pkinase"/>
    <property type="match status" value="1"/>
</dbReference>
<feature type="domain" description="Protein kinase" evidence="8">
    <location>
        <begin position="97"/>
        <end position="369"/>
    </location>
</feature>
<dbReference type="Proteomes" id="UP000316545">
    <property type="component" value="Unassembled WGS sequence"/>
</dbReference>
<feature type="binding site" evidence="5">
    <location>
        <position position="128"/>
    </location>
    <ligand>
        <name>ATP</name>
        <dbReference type="ChEBI" id="CHEBI:30616"/>
    </ligand>
</feature>
<dbReference type="InterPro" id="IPR011009">
    <property type="entry name" value="Kinase-like_dom_sf"/>
</dbReference>
<dbReference type="Gene3D" id="1.25.40.10">
    <property type="entry name" value="Tetratricopeptide repeat domain"/>
    <property type="match status" value="2"/>
</dbReference>
<keyword evidence="7" id="KW-1133">Transmembrane helix</keyword>
<keyword evidence="3 9" id="KW-0418">Kinase</keyword>
<organism evidence="9 10">
    <name type="scientific">Nitrospirillum amazonense</name>
    <dbReference type="NCBI Taxonomy" id="28077"/>
    <lineage>
        <taxon>Bacteria</taxon>
        <taxon>Pseudomonadati</taxon>
        <taxon>Pseudomonadota</taxon>
        <taxon>Alphaproteobacteria</taxon>
        <taxon>Rhodospirillales</taxon>
        <taxon>Azospirillaceae</taxon>
        <taxon>Nitrospirillum</taxon>
    </lineage>
</organism>
<evidence type="ECO:0000256" key="4">
    <source>
        <dbReference type="ARBA" id="ARBA00022840"/>
    </source>
</evidence>
<feature type="transmembrane region" description="Helical" evidence="7">
    <location>
        <begin position="397"/>
        <end position="419"/>
    </location>
</feature>
<dbReference type="InterPro" id="IPR000719">
    <property type="entry name" value="Prot_kinase_dom"/>
</dbReference>
<evidence type="ECO:0000259" key="8">
    <source>
        <dbReference type="PROSITE" id="PS50011"/>
    </source>
</evidence>
<name>A0A560G954_9PROT</name>
<dbReference type="SMART" id="SM00028">
    <property type="entry name" value="TPR"/>
    <property type="match status" value="4"/>
</dbReference>
<keyword evidence="1" id="KW-0808">Transferase</keyword>
<reference evidence="9 10" key="1">
    <citation type="submission" date="2019-06" db="EMBL/GenBank/DDBJ databases">
        <title>Genomic Encyclopedia of Type Strains, Phase IV (KMG-V): Genome sequencing to study the core and pangenomes of soil and plant-associated prokaryotes.</title>
        <authorList>
            <person name="Whitman W."/>
        </authorList>
    </citation>
    <scope>NUCLEOTIDE SEQUENCE [LARGE SCALE GENOMIC DNA]</scope>
    <source>
        <strain evidence="9 10">BR 11865</strain>
    </source>
</reference>
<evidence type="ECO:0000256" key="2">
    <source>
        <dbReference type="ARBA" id="ARBA00022741"/>
    </source>
</evidence>
<dbReference type="GO" id="GO:0004674">
    <property type="term" value="F:protein serine/threonine kinase activity"/>
    <property type="evidence" value="ECO:0007669"/>
    <property type="project" value="TreeGrafter"/>
</dbReference>
<dbReference type="InterPro" id="IPR017441">
    <property type="entry name" value="Protein_kinase_ATP_BS"/>
</dbReference>
<keyword evidence="4 5" id="KW-0067">ATP-binding</keyword>
<feature type="region of interest" description="Disordered" evidence="6">
    <location>
        <begin position="65"/>
        <end position="86"/>
    </location>
</feature>
<keyword evidence="2 5" id="KW-0547">Nucleotide-binding</keyword>
<keyword evidence="7" id="KW-0472">Membrane</keyword>
<sequence length="958" mass="104111">MPMTMTTNATQDWGRMEAALDHLLDLPATEQPMALLHLAGGDAGLLAKLRRLLDQMAREDTWLDRPALQDPGPLDPPGNAPAAPFASLAPGQRVGAYRIIGVIGRGGMGEVYRAERADGHFEQQVALKLIRREAIDHVDRFQAERQILATLEHPAITRILDGGLHDGQPYMVMELVEGQSITAWCRDRGIGLDGRLTLFLAVCNAVAYAHRNLIVHRDLKPGNVLVTPQGQVKLLDFGIAKRIVSGQGADPETLLAPLTPGYAAPEQLLGGPVSTATDAYALGMLLYELLAGARPWTLEGMPLALAVRAALQEVPPPLSQFAARADGPPPVPMRKLVGDLDAIVAKALRKEPAQRYGTVDALARDVERMRDGLPVSARSGSRRYVLGRFMKRHRLPLMAAGLLTLAVLGGLGGVTWQYLRAQKAVARAETIKAFVVSLFGATDAGFPTDRRRRDVPAEKLVDLGARRIEQEFGQDPGLALELYGITRQLYQSLDDAESATRIAAQRTDLGRKLYGNDHPIVIDSLFDEVWGAITAYDMGKARQVMATLDAVLRTSGRDETAYRAQWWMAQAALLKSGPDSQLARRQALDQAIALYERHAPDDPDYIRALQNAAILRMQTGDYAMAAALYQKALDHRLATDEADGVGIAPILVNQAVVFERLGRTGEALGNYERAGPLALAAGGVGPSYWFALAQRAKLLHKLGRRAEALALYDTLLAQIRDDPTPGSPHIRTTAAQVQLVYANSLTAEGRAADALPILERLRPIFESQPDDPRDMRRLRLALALASAQLGRDDARVLLSQLLAENMAKEPNGQDTQDLRGQWGWYLLSHGNMGEAAQVFDDAIRDEARLRLTSITPTLAWTGRARLMLSQGNVAEAEAAIEHAQAAYDGLRAAHDVRIHTTLLLTRSAVRLAAGNREGAVHDAATALADAQRTDAPESPLIRQARDAVAAAEEKNQAH</sequence>
<evidence type="ECO:0000256" key="3">
    <source>
        <dbReference type="ARBA" id="ARBA00022777"/>
    </source>
</evidence>
<dbReference type="PANTHER" id="PTHR43289:SF34">
    <property type="entry name" value="SERINE_THREONINE-PROTEIN KINASE YBDM-RELATED"/>
    <property type="match status" value="1"/>
</dbReference>
<evidence type="ECO:0000256" key="1">
    <source>
        <dbReference type="ARBA" id="ARBA00022679"/>
    </source>
</evidence>
<evidence type="ECO:0000313" key="9">
    <source>
        <dbReference type="EMBL" id="TWB30443.1"/>
    </source>
</evidence>
<dbReference type="InterPro" id="IPR019734">
    <property type="entry name" value="TPR_rpt"/>
</dbReference>
<dbReference type="Gene3D" id="1.10.510.10">
    <property type="entry name" value="Transferase(Phosphotransferase) domain 1"/>
    <property type="match status" value="1"/>
</dbReference>
<dbReference type="PROSITE" id="PS00107">
    <property type="entry name" value="PROTEIN_KINASE_ATP"/>
    <property type="match status" value="1"/>
</dbReference>
<dbReference type="PROSITE" id="PS00108">
    <property type="entry name" value="PROTEIN_KINASE_ST"/>
    <property type="match status" value="1"/>
</dbReference>
<dbReference type="Gene3D" id="3.30.200.20">
    <property type="entry name" value="Phosphorylase Kinase, domain 1"/>
    <property type="match status" value="1"/>
</dbReference>
<dbReference type="InterPro" id="IPR011990">
    <property type="entry name" value="TPR-like_helical_dom_sf"/>
</dbReference>
<dbReference type="EMBL" id="VITO01000002">
    <property type="protein sequence ID" value="TWB30443.1"/>
    <property type="molecule type" value="Genomic_DNA"/>
</dbReference>
<gene>
    <name evidence="9" type="ORF">FBZ88_1026</name>
</gene>
<keyword evidence="7" id="KW-0812">Transmembrane</keyword>
<dbReference type="InterPro" id="IPR008271">
    <property type="entry name" value="Ser/Thr_kinase_AS"/>
</dbReference>
<evidence type="ECO:0000256" key="6">
    <source>
        <dbReference type="SAM" id="MobiDB-lite"/>
    </source>
</evidence>
<keyword evidence="10" id="KW-1185">Reference proteome</keyword>
<evidence type="ECO:0000256" key="5">
    <source>
        <dbReference type="PROSITE-ProRule" id="PRU10141"/>
    </source>
</evidence>
<evidence type="ECO:0000256" key="7">
    <source>
        <dbReference type="SAM" id="Phobius"/>
    </source>
</evidence>
<dbReference type="PANTHER" id="PTHR43289">
    <property type="entry name" value="MITOGEN-ACTIVATED PROTEIN KINASE KINASE KINASE 20-RELATED"/>
    <property type="match status" value="1"/>
</dbReference>
<proteinExistence type="predicted"/>
<dbReference type="SMART" id="SM00220">
    <property type="entry name" value="S_TKc"/>
    <property type="match status" value="1"/>
</dbReference>
<dbReference type="Pfam" id="PF13424">
    <property type="entry name" value="TPR_12"/>
    <property type="match status" value="1"/>
</dbReference>
<evidence type="ECO:0000313" key="10">
    <source>
        <dbReference type="Proteomes" id="UP000316545"/>
    </source>
</evidence>
<dbReference type="GO" id="GO:0005524">
    <property type="term" value="F:ATP binding"/>
    <property type="evidence" value="ECO:0007669"/>
    <property type="project" value="UniProtKB-UniRule"/>
</dbReference>
<accession>A0A560G954</accession>
<dbReference type="AlphaFoldDB" id="A0A560G954"/>
<protein>
    <submittedName>
        <fullName evidence="9">Serine/threonine-protein kinase</fullName>
    </submittedName>
</protein>